<accession>A0ABP9A2H6</accession>
<sequence>MNSTNLPQSGGPSDRFSVLLSPTRRGARLGRLLLAAWLRSRELPDRVAEAAVQITAELCANAATHGRVGGRNVRLAVQVSGDRLRVEVTDTRGGELPRPGPAAPEAESGRGLLLVAAFADRWGVEQGPVPRKTVWAELDLPQRRSGEAGPATGARERGLRWVGASDQGTTGGKGTAPDPTPPSRTDYSPARVNIGN</sequence>
<comment type="caution">
    <text evidence="4">The sequence shown here is derived from an EMBL/GenBank/DDBJ whole genome shotgun (WGS) entry which is preliminary data.</text>
</comment>
<dbReference type="RefSeq" id="WP_345611785.1">
    <property type="nucleotide sequence ID" value="NZ_BAABJV010000003.1"/>
</dbReference>
<keyword evidence="5" id="KW-1185">Reference proteome</keyword>
<dbReference type="Pfam" id="PF13581">
    <property type="entry name" value="HATPase_c_2"/>
    <property type="match status" value="1"/>
</dbReference>
<dbReference type="SUPFAM" id="SSF55874">
    <property type="entry name" value="ATPase domain of HSP90 chaperone/DNA topoisomerase II/histidine kinase"/>
    <property type="match status" value="1"/>
</dbReference>
<feature type="domain" description="Histidine kinase/HSP90-like ATPase" evidence="3">
    <location>
        <begin position="29"/>
        <end position="128"/>
    </location>
</feature>
<evidence type="ECO:0000256" key="1">
    <source>
        <dbReference type="ARBA" id="ARBA00022527"/>
    </source>
</evidence>
<dbReference type="CDD" id="cd16936">
    <property type="entry name" value="HATPase_RsbW-like"/>
    <property type="match status" value="1"/>
</dbReference>
<dbReference type="InterPro" id="IPR036890">
    <property type="entry name" value="HATPase_C_sf"/>
</dbReference>
<evidence type="ECO:0000259" key="3">
    <source>
        <dbReference type="Pfam" id="PF13581"/>
    </source>
</evidence>
<feature type="region of interest" description="Disordered" evidence="2">
    <location>
        <begin position="141"/>
        <end position="196"/>
    </location>
</feature>
<dbReference type="InterPro" id="IPR003594">
    <property type="entry name" value="HATPase_dom"/>
</dbReference>
<evidence type="ECO:0000313" key="4">
    <source>
        <dbReference type="EMBL" id="GAA4771119.1"/>
    </source>
</evidence>
<reference evidence="5" key="1">
    <citation type="journal article" date="2019" name="Int. J. Syst. Evol. Microbiol.">
        <title>The Global Catalogue of Microorganisms (GCM) 10K type strain sequencing project: providing services to taxonomists for standard genome sequencing and annotation.</title>
        <authorList>
            <consortium name="The Broad Institute Genomics Platform"/>
            <consortium name="The Broad Institute Genome Sequencing Center for Infectious Disease"/>
            <person name="Wu L."/>
            <person name="Ma J."/>
        </authorList>
    </citation>
    <scope>NUCLEOTIDE SEQUENCE [LARGE SCALE GENOMIC DNA]</scope>
    <source>
        <strain evidence="5">JCM 18324</strain>
    </source>
</reference>
<dbReference type="Gene3D" id="3.30.565.10">
    <property type="entry name" value="Histidine kinase-like ATPase, C-terminal domain"/>
    <property type="match status" value="1"/>
</dbReference>
<name>A0ABP9A2H6_9ACTN</name>
<evidence type="ECO:0000313" key="5">
    <source>
        <dbReference type="Proteomes" id="UP001501147"/>
    </source>
</evidence>
<evidence type="ECO:0000256" key="2">
    <source>
        <dbReference type="SAM" id="MobiDB-lite"/>
    </source>
</evidence>
<keyword evidence="1" id="KW-0808">Transferase</keyword>
<protein>
    <recommendedName>
        <fullName evidence="3">Histidine kinase/HSP90-like ATPase domain-containing protein</fullName>
    </recommendedName>
</protein>
<dbReference type="Proteomes" id="UP001501147">
    <property type="component" value="Unassembled WGS sequence"/>
</dbReference>
<dbReference type="PANTHER" id="PTHR35526">
    <property type="entry name" value="ANTI-SIGMA-F FACTOR RSBW-RELATED"/>
    <property type="match status" value="1"/>
</dbReference>
<gene>
    <name evidence="4" type="ORF">GCM10023329_17910</name>
</gene>
<proteinExistence type="predicted"/>
<dbReference type="EMBL" id="BAABJV010000003">
    <property type="protein sequence ID" value="GAA4771119.1"/>
    <property type="molecule type" value="Genomic_DNA"/>
</dbReference>
<dbReference type="InterPro" id="IPR050267">
    <property type="entry name" value="Anti-sigma-factor_SerPK"/>
</dbReference>
<keyword evidence="1" id="KW-0723">Serine/threonine-protein kinase</keyword>
<organism evidence="4 5">
    <name type="scientific">Streptomyces sanyensis</name>
    <dbReference type="NCBI Taxonomy" id="568869"/>
    <lineage>
        <taxon>Bacteria</taxon>
        <taxon>Bacillati</taxon>
        <taxon>Actinomycetota</taxon>
        <taxon>Actinomycetes</taxon>
        <taxon>Kitasatosporales</taxon>
        <taxon>Streptomycetaceae</taxon>
        <taxon>Streptomyces</taxon>
    </lineage>
</organism>
<dbReference type="PANTHER" id="PTHR35526:SF3">
    <property type="entry name" value="ANTI-SIGMA-F FACTOR RSBW"/>
    <property type="match status" value="1"/>
</dbReference>
<keyword evidence="1" id="KW-0418">Kinase</keyword>